<evidence type="ECO:0000256" key="4">
    <source>
        <dbReference type="ARBA" id="ARBA00004123"/>
    </source>
</evidence>
<keyword evidence="22" id="KW-0469">Meiosis</keyword>
<dbReference type="Pfam" id="PF00149">
    <property type="entry name" value="Metallophos"/>
    <property type="match status" value="1"/>
</dbReference>
<comment type="function">
    <text evidence="26">Cleaves the 2'-5' phosphodiester linkage at the branch point of lariat intron pre-mRNAs after splicing and converts them into linear molecules that are subsequently degraded. It thereby facilitates ribonucleotide turnover.</text>
</comment>
<comment type="similarity">
    <text evidence="6">Belongs to the lariat debranching enzyme family.</text>
</comment>
<dbReference type="GO" id="GO:0030154">
    <property type="term" value="P:cell differentiation"/>
    <property type="evidence" value="ECO:0007669"/>
    <property type="project" value="UniProtKB-KW"/>
</dbReference>
<evidence type="ECO:0000313" key="32">
    <source>
        <dbReference type="Proteomes" id="UP000494165"/>
    </source>
</evidence>
<dbReference type="AlphaFoldDB" id="A0A8S1CNI0"/>
<evidence type="ECO:0000256" key="12">
    <source>
        <dbReference type="ARBA" id="ARBA00022723"/>
    </source>
</evidence>
<evidence type="ECO:0000313" key="31">
    <source>
        <dbReference type="EMBL" id="CAB3370914.1"/>
    </source>
</evidence>
<dbReference type="InterPro" id="IPR041816">
    <property type="entry name" value="Dbr1_N"/>
</dbReference>
<evidence type="ECO:0000256" key="27">
    <source>
        <dbReference type="ARBA" id="ARBA00061603"/>
    </source>
</evidence>
<dbReference type="PANTHER" id="PTHR12955">
    <property type="entry name" value="SARCOMA ANTIGEN NY-SAR-95-RELATED"/>
    <property type="match status" value="1"/>
</dbReference>
<evidence type="ECO:0000256" key="28">
    <source>
        <dbReference type="ARBA" id="ARBA00065185"/>
    </source>
</evidence>
<evidence type="ECO:0000256" key="29">
    <source>
        <dbReference type="SAM" id="MobiDB-lite"/>
    </source>
</evidence>
<keyword evidence="12" id="KW-0479">Metal-binding</keyword>
<dbReference type="GO" id="GO:0048471">
    <property type="term" value="C:perinuclear region of cytoplasm"/>
    <property type="evidence" value="ECO:0007669"/>
    <property type="project" value="UniProtKB-SubCell"/>
</dbReference>
<comment type="cofactor">
    <cofactor evidence="1">
        <name>Mn(2+)</name>
        <dbReference type="ChEBI" id="CHEBI:29035"/>
    </cofactor>
</comment>
<dbReference type="FunFam" id="3.60.21.10:FF:000035">
    <property type="entry name" value="Lariat debranching enzyme"/>
    <property type="match status" value="1"/>
</dbReference>
<keyword evidence="14" id="KW-0221">Differentiation</keyword>
<evidence type="ECO:0000256" key="8">
    <source>
        <dbReference type="ARBA" id="ARBA00022473"/>
    </source>
</evidence>
<keyword evidence="16" id="KW-0862">Zinc</keyword>
<dbReference type="EMBL" id="CADEPI010000056">
    <property type="protein sequence ID" value="CAB3370914.1"/>
    <property type="molecule type" value="Genomic_DNA"/>
</dbReference>
<feature type="region of interest" description="Disordered" evidence="29">
    <location>
        <begin position="342"/>
        <end position="365"/>
    </location>
</feature>
<evidence type="ECO:0000256" key="20">
    <source>
        <dbReference type="ARBA" id="ARBA00023211"/>
    </source>
</evidence>
<keyword evidence="21" id="KW-0539">Nucleus</keyword>
<feature type="compositionally biased region" description="Low complexity" evidence="29">
    <location>
        <begin position="423"/>
        <end position="434"/>
    </location>
</feature>
<evidence type="ECO:0000256" key="7">
    <source>
        <dbReference type="ARBA" id="ARBA00020501"/>
    </source>
</evidence>
<reference evidence="31 32" key="1">
    <citation type="submission" date="2020-04" db="EMBL/GenBank/DDBJ databases">
        <authorList>
            <person name="Alioto T."/>
            <person name="Alioto T."/>
            <person name="Gomez Garrido J."/>
        </authorList>
    </citation>
    <scope>NUCLEOTIDE SEQUENCE [LARGE SCALE GENOMIC DNA]</scope>
</reference>
<keyword evidence="18" id="KW-0408">Iron</keyword>
<proteinExistence type="inferred from homology"/>
<keyword evidence="15" id="KW-0378">Hydrolase</keyword>
<dbReference type="OrthoDB" id="5844105at2759"/>
<dbReference type="GO" id="GO:0051642">
    <property type="term" value="P:centrosome localization"/>
    <property type="evidence" value="ECO:0007669"/>
    <property type="project" value="TreeGrafter"/>
</dbReference>
<keyword evidence="20" id="KW-0464">Manganese</keyword>
<dbReference type="GO" id="GO:0046872">
    <property type="term" value="F:metal ion binding"/>
    <property type="evidence" value="ECO:0007669"/>
    <property type="project" value="UniProtKB-KW"/>
</dbReference>
<comment type="similarity">
    <text evidence="27">Belongs to the Integrator subunit 13 family.</text>
</comment>
<evidence type="ECO:0000256" key="3">
    <source>
        <dbReference type="ARBA" id="ARBA00001954"/>
    </source>
</evidence>
<evidence type="ECO:0000256" key="24">
    <source>
        <dbReference type="ARBA" id="ARBA00030658"/>
    </source>
</evidence>
<evidence type="ECO:0000256" key="23">
    <source>
        <dbReference type="ARBA" id="ARBA00023306"/>
    </source>
</evidence>
<keyword evidence="19" id="KW-0175">Coiled coil</keyword>
<dbReference type="InterPro" id="IPR007708">
    <property type="entry name" value="DBR1_C"/>
</dbReference>
<feature type="compositionally biased region" description="Polar residues" evidence="29">
    <location>
        <begin position="475"/>
        <end position="485"/>
    </location>
</feature>
<dbReference type="InterPro" id="IPR029052">
    <property type="entry name" value="Metallo-depent_PP-like"/>
</dbReference>
<evidence type="ECO:0000256" key="19">
    <source>
        <dbReference type="ARBA" id="ARBA00023054"/>
    </source>
</evidence>
<comment type="cofactor">
    <cofactor evidence="2">
        <name>Zn(2+)</name>
        <dbReference type="ChEBI" id="CHEBI:29105"/>
    </cofactor>
</comment>
<evidence type="ECO:0000256" key="16">
    <source>
        <dbReference type="ARBA" id="ARBA00022833"/>
    </source>
</evidence>
<evidence type="ECO:0000256" key="17">
    <source>
        <dbReference type="ARBA" id="ARBA00022871"/>
    </source>
</evidence>
<dbReference type="Pfam" id="PF10221">
    <property type="entry name" value="Mat89Bb"/>
    <property type="match status" value="1"/>
</dbReference>
<keyword evidence="23" id="KW-0131">Cell cycle</keyword>
<feature type="region of interest" description="Disordered" evidence="29">
    <location>
        <begin position="395"/>
        <end position="498"/>
    </location>
</feature>
<evidence type="ECO:0000256" key="11">
    <source>
        <dbReference type="ARBA" id="ARBA00022664"/>
    </source>
</evidence>
<keyword evidence="11" id="KW-0507">mRNA processing</keyword>
<dbReference type="GO" id="GO:0008419">
    <property type="term" value="F:RNA lariat debranching enzyme activity"/>
    <property type="evidence" value="ECO:0007669"/>
    <property type="project" value="UniProtKB-ARBA"/>
</dbReference>
<dbReference type="InterPro" id="IPR019355">
    <property type="entry name" value="Cell_cycle_regulator_Mat89Bb"/>
</dbReference>
<evidence type="ECO:0000256" key="13">
    <source>
        <dbReference type="ARBA" id="ARBA00022776"/>
    </source>
</evidence>
<evidence type="ECO:0000256" key="15">
    <source>
        <dbReference type="ARBA" id="ARBA00022801"/>
    </source>
</evidence>
<dbReference type="GO" id="GO:0006397">
    <property type="term" value="P:mRNA processing"/>
    <property type="evidence" value="ECO:0007669"/>
    <property type="project" value="UniProtKB-KW"/>
</dbReference>
<evidence type="ECO:0000256" key="9">
    <source>
        <dbReference type="ARBA" id="ARBA00022490"/>
    </source>
</evidence>
<comment type="cofactor">
    <cofactor evidence="3">
        <name>Fe(2+)</name>
        <dbReference type="ChEBI" id="CHEBI:29033"/>
    </cofactor>
</comment>
<keyword evidence="32" id="KW-1185">Reference proteome</keyword>
<comment type="subcellular location">
    <subcellularLocation>
        <location evidence="5">Cytoplasm</location>
        <location evidence="5">Perinuclear region</location>
    </subcellularLocation>
    <subcellularLocation>
        <location evidence="4">Nucleus</location>
    </subcellularLocation>
</comment>
<dbReference type="InterPro" id="IPR004843">
    <property type="entry name" value="Calcineurin-like_PHP"/>
</dbReference>
<dbReference type="GO" id="GO:0032039">
    <property type="term" value="C:integrator complex"/>
    <property type="evidence" value="ECO:0007669"/>
    <property type="project" value="TreeGrafter"/>
</dbReference>
<evidence type="ECO:0000256" key="10">
    <source>
        <dbReference type="ARBA" id="ARBA00022618"/>
    </source>
</evidence>
<keyword evidence="17" id="KW-0744">Spermatogenesis</keyword>
<dbReference type="SUPFAM" id="SSF56300">
    <property type="entry name" value="Metallo-dependent phosphatases"/>
    <property type="match status" value="1"/>
</dbReference>
<evidence type="ECO:0000259" key="30">
    <source>
        <dbReference type="SMART" id="SM01124"/>
    </source>
</evidence>
<dbReference type="GO" id="GO:0007346">
    <property type="term" value="P:regulation of mitotic cell cycle"/>
    <property type="evidence" value="ECO:0007669"/>
    <property type="project" value="TreeGrafter"/>
</dbReference>
<name>A0A8S1CNI0_9INSE</name>
<dbReference type="GO" id="GO:0051301">
    <property type="term" value="P:cell division"/>
    <property type="evidence" value="ECO:0007669"/>
    <property type="project" value="UniProtKB-KW"/>
</dbReference>
<dbReference type="SMART" id="SM01124">
    <property type="entry name" value="DBR1"/>
    <property type="match status" value="1"/>
</dbReference>
<accession>A0A8S1CNI0</accession>
<keyword evidence="9" id="KW-0963">Cytoplasm</keyword>
<feature type="compositionally biased region" description="Basic and acidic residues" evidence="29">
    <location>
        <begin position="450"/>
        <end position="468"/>
    </location>
</feature>
<evidence type="ECO:0000256" key="14">
    <source>
        <dbReference type="ARBA" id="ARBA00022782"/>
    </source>
</evidence>
<evidence type="ECO:0000256" key="18">
    <source>
        <dbReference type="ARBA" id="ARBA00023004"/>
    </source>
</evidence>
<evidence type="ECO:0000256" key="6">
    <source>
        <dbReference type="ARBA" id="ARBA00006045"/>
    </source>
</evidence>
<evidence type="ECO:0000256" key="21">
    <source>
        <dbReference type="ARBA" id="ARBA00023242"/>
    </source>
</evidence>
<comment type="subunit">
    <text evidence="28">Belongs to the multiprotein complex Integrator, at least composed of IntS1, IntS2, IntS3, IntS4, omd/IntS5, IntS6, defl/IntS7, IntS8, IntS9, IntS10, IntS11, IntS12, asun/IntS13, IntS14 and IntS15. The core complex associates with protein phosphatase 2A subunits mts/PP2A and Pp2A-29B, to form the Integrator-PP2A (INTAC) complex.</text>
</comment>
<comment type="caution">
    <text evidence="31">The sequence shown here is derived from an EMBL/GenBank/DDBJ whole genome shotgun (WGS) entry which is preliminary data.</text>
</comment>
<evidence type="ECO:0000256" key="2">
    <source>
        <dbReference type="ARBA" id="ARBA00001947"/>
    </source>
</evidence>
<keyword evidence="8" id="KW-0217">Developmental protein</keyword>
<evidence type="ECO:0000256" key="22">
    <source>
        <dbReference type="ARBA" id="ARBA00023254"/>
    </source>
</evidence>
<keyword evidence="13" id="KW-0498">Mitosis</keyword>
<keyword evidence="10" id="KW-0132">Cell division</keyword>
<dbReference type="PANTHER" id="PTHR12955:SF1">
    <property type="entry name" value="INTEGRATOR COMPLEX SUBUNIT 13"/>
    <property type="match status" value="1"/>
</dbReference>
<dbReference type="GO" id="GO:0007283">
    <property type="term" value="P:spermatogenesis"/>
    <property type="evidence" value="ECO:0007669"/>
    <property type="project" value="UniProtKB-KW"/>
</dbReference>
<dbReference type="Pfam" id="PF05011">
    <property type="entry name" value="DBR1"/>
    <property type="match status" value="1"/>
</dbReference>
<organism evidence="31 32">
    <name type="scientific">Cloeon dipterum</name>
    <dbReference type="NCBI Taxonomy" id="197152"/>
    <lineage>
        <taxon>Eukaryota</taxon>
        <taxon>Metazoa</taxon>
        <taxon>Ecdysozoa</taxon>
        <taxon>Arthropoda</taxon>
        <taxon>Hexapoda</taxon>
        <taxon>Insecta</taxon>
        <taxon>Pterygota</taxon>
        <taxon>Palaeoptera</taxon>
        <taxon>Ephemeroptera</taxon>
        <taxon>Pisciforma</taxon>
        <taxon>Baetidae</taxon>
        <taxon>Cloeon</taxon>
    </lineage>
</organism>
<protein>
    <recommendedName>
        <fullName evidence="7">Protein asunder</fullName>
    </recommendedName>
    <alternativeName>
        <fullName evidence="25">Cell cycle regulator Mat89Bb</fullName>
    </alternativeName>
    <alternativeName>
        <fullName evidence="24">Set apart in position or space protein</fullName>
    </alternativeName>
</protein>
<evidence type="ECO:0000256" key="25">
    <source>
        <dbReference type="ARBA" id="ARBA00032585"/>
    </source>
</evidence>
<dbReference type="CDD" id="cd00844">
    <property type="entry name" value="MPP_Dbr1_N"/>
    <property type="match status" value="1"/>
</dbReference>
<dbReference type="GO" id="GO:0051321">
    <property type="term" value="P:meiotic cell cycle"/>
    <property type="evidence" value="ECO:0007669"/>
    <property type="project" value="UniProtKB-KW"/>
</dbReference>
<feature type="domain" description="Lariat debranching enzyme C-terminal" evidence="30">
    <location>
        <begin position="235"/>
        <end position="385"/>
    </location>
</feature>
<dbReference type="Proteomes" id="UP000494165">
    <property type="component" value="Unassembled WGS sequence"/>
</dbReference>
<evidence type="ECO:0000256" key="5">
    <source>
        <dbReference type="ARBA" id="ARBA00004556"/>
    </source>
</evidence>
<gene>
    <name evidence="31" type="ORF">CLODIP_2_CD08280</name>
</gene>
<evidence type="ECO:0000256" key="26">
    <source>
        <dbReference type="ARBA" id="ARBA00058627"/>
    </source>
</evidence>
<sequence>MKIAVEGCAHGELERIYDTLALLEQKENVKIDLLLCCGDFQAVRNQDDLNCLAVPQKYREMGTFHKYYSGEKEAPILTIFIGGNHEASNYLQEMPYGGWAAPNIYYLGYAGCVNVAGIRIAGLSGIYKGRDFMKGHYEKPPYSEDTKRSVYHIRNLDVFRLKQLQQPIDIFLSHDWPRGVYHFGDVDKLLRAKPFFKEEVLTNSLGSAPSQELLSVLKPKFWFAAHLHVKFPAIVTHTVTDEEGDKQVGVTKFLALDKCLPRRHFLQVVDIPHNSEQPIKLSYDPEWLAILLLTNHLLSVKATTQYMPGPGGTDRYIFNPTAEEIDAAKARFEDDLQIPLNFEQTVPPHDPTGHPASRPPRYSIGPNVNPQTTTFCESLGIDDPMVLIGGVRGVGSPFIAKPRGDDEEETGEETDDGPSSLWSISTSGTPSRSSLVLPSPKLTEDEQEQEMEKPKEPSKETFEPPRITEDEEDSSAQNMNESSIPTLIGAPQPPPTRPDHTAFHGLKSAVELLAQCSEMQHEKRTSLTENASKVQNRTRVLCMTSVRDEQQLRSYIEYFNTMVIHQNKVATGSDNLIPIHHCHLVLINICPNGQYCEIRDHPPKDINPGLTVETISVQAGSLLSNRLSNLVLAHYNLASTTVTGIPMKEEQNAGSSANYDVEIFHPASSHQAIIAGTYDTSMIRTIKDGADYETVTLKWCTPRAAVELQHCTMMQRITPVDINSRPSLCLTNFLLGGRSVMLEMPRRSGGKVMSHLLATHGGEIFIHTLSTTRSVLEDPPSISEGTGGRVTDYRITEFGLVMKANILMPLKRPSSDSIEESPMYQMKKRLDRFTKYWPMTISKTVIFNMRKNLDPLLTYIAEEEMTEEQLMQCQHVIYSLVGLESKHEPLSVAPMGQKGKGPKRDELYSTVWNELENFIKLNCHSENHRKVLNCLLECRNKPDFSKAKNREDKVELDQALRELEQFGGSDEGYQRASVIRATTDSPMSPPLHSQHALGPFTSLLDIWVTKVNEERRRKKPDFYGRTITPEGSIARLYLNMKQDGEEVEK</sequence>
<feature type="compositionally biased region" description="Acidic residues" evidence="29">
    <location>
        <begin position="405"/>
        <end position="416"/>
    </location>
</feature>
<evidence type="ECO:0000256" key="1">
    <source>
        <dbReference type="ARBA" id="ARBA00001936"/>
    </source>
</evidence>